<dbReference type="Proteomes" id="UP000605259">
    <property type="component" value="Unassembled WGS sequence"/>
</dbReference>
<feature type="chain" id="PRO_5037940791" description="DUF4367 domain-containing protein" evidence="1">
    <location>
        <begin position="20"/>
        <end position="164"/>
    </location>
</feature>
<gene>
    <name evidence="3" type="ORF">GCM10007140_25120</name>
</gene>
<dbReference type="Pfam" id="PF14285">
    <property type="entry name" value="DUF4367"/>
    <property type="match status" value="1"/>
</dbReference>
<name>A0A917EQS4_9BACI</name>
<protein>
    <recommendedName>
        <fullName evidence="2">DUF4367 domain-containing protein</fullName>
    </recommendedName>
</protein>
<proteinExistence type="predicted"/>
<reference evidence="3" key="1">
    <citation type="journal article" date="2014" name="Int. J. Syst. Evol. Microbiol.">
        <title>Complete genome sequence of Corynebacterium casei LMG S-19264T (=DSM 44701T), isolated from a smear-ripened cheese.</title>
        <authorList>
            <consortium name="US DOE Joint Genome Institute (JGI-PGF)"/>
            <person name="Walter F."/>
            <person name="Albersmeier A."/>
            <person name="Kalinowski J."/>
            <person name="Ruckert C."/>
        </authorList>
    </citation>
    <scope>NUCLEOTIDE SEQUENCE</scope>
    <source>
        <strain evidence="3">CGMCC 1.12698</strain>
    </source>
</reference>
<feature type="domain" description="DUF4367" evidence="2">
    <location>
        <begin position="41"/>
        <end position="162"/>
    </location>
</feature>
<feature type="signal peptide" evidence="1">
    <location>
        <begin position="1"/>
        <end position="19"/>
    </location>
</feature>
<organism evidence="3 4">
    <name type="scientific">Priestia taiwanensis</name>
    <dbReference type="NCBI Taxonomy" id="1347902"/>
    <lineage>
        <taxon>Bacteria</taxon>
        <taxon>Bacillati</taxon>
        <taxon>Bacillota</taxon>
        <taxon>Bacilli</taxon>
        <taxon>Bacillales</taxon>
        <taxon>Bacillaceae</taxon>
        <taxon>Priestia</taxon>
    </lineage>
</organism>
<dbReference type="EMBL" id="BMFK01000002">
    <property type="protein sequence ID" value="GGE74205.1"/>
    <property type="molecule type" value="Genomic_DNA"/>
</dbReference>
<evidence type="ECO:0000259" key="2">
    <source>
        <dbReference type="Pfam" id="PF14285"/>
    </source>
</evidence>
<accession>A0A917EQS4</accession>
<keyword evidence="4" id="KW-1185">Reference proteome</keyword>
<comment type="caution">
    <text evidence="3">The sequence shown here is derived from an EMBL/GenBank/DDBJ whole genome shotgun (WGS) entry which is preliminary data.</text>
</comment>
<reference evidence="3" key="2">
    <citation type="submission" date="2020-09" db="EMBL/GenBank/DDBJ databases">
        <authorList>
            <person name="Sun Q."/>
            <person name="Zhou Y."/>
        </authorList>
    </citation>
    <scope>NUCLEOTIDE SEQUENCE</scope>
    <source>
        <strain evidence="3">CGMCC 1.12698</strain>
    </source>
</reference>
<evidence type="ECO:0000313" key="3">
    <source>
        <dbReference type="EMBL" id="GGE74205.1"/>
    </source>
</evidence>
<evidence type="ECO:0000256" key="1">
    <source>
        <dbReference type="SAM" id="SignalP"/>
    </source>
</evidence>
<keyword evidence="1" id="KW-0732">Signal</keyword>
<dbReference type="AlphaFoldDB" id="A0A917EQS4"/>
<evidence type="ECO:0000313" key="4">
    <source>
        <dbReference type="Proteomes" id="UP000605259"/>
    </source>
</evidence>
<sequence>MRLLMLLFCWCLLAIPAQAITYHKDSITIEEVEKRVAFSVFKPKNLPKEWELVIKTSPDIPKENVNDFRLQYFEKNDEISILVISQQDASSVIHDYQSPSAKRITINGNEGYFSEWINSGEFDKNGRFITGGVLDWIQDGTYIEMYSDFLTKEQMLDIARSMKE</sequence>
<dbReference type="InterPro" id="IPR025377">
    <property type="entry name" value="DUF4367"/>
</dbReference>
<dbReference type="RefSeq" id="WP_188388838.1">
    <property type="nucleotide sequence ID" value="NZ_BMFK01000002.1"/>
</dbReference>